<evidence type="ECO:0000256" key="7">
    <source>
        <dbReference type="ARBA" id="ARBA00048202"/>
    </source>
</evidence>
<organism evidence="10 11">
    <name type="scientific">Nocardioides lentus</name>
    <dbReference type="NCBI Taxonomy" id="338077"/>
    <lineage>
        <taxon>Bacteria</taxon>
        <taxon>Bacillati</taxon>
        <taxon>Actinomycetota</taxon>
        <taxon>Actinomycetes</taxon>
        <taxon>Propionibacteriales</taxon>
        <taxon>Nocardioidaceae</taxon>
        <taxon>Nocardioides</taxon>
    </lineage>
</organism>
<dbReference type="InterPro" id="IPR036291">
    <property type="entry name" value="NAD(P)-bd_dom_sf"/>
</dbReference>
<name>A0ABN2NUK9_9ACTN</name>
<keyword evidence="11" id="KW-1185">Reference proteome</keyword>
<evidence type="ECO:0000256" key="6">
    <source>
        <dbReference type="ARBA" id="ARBA00023027"/>
    </source>
</evidence>
<keyword evidence="3" id="KW-0547">Nucleotide-binding</keyword>
<dbReference type="SMART" id="SM01002">
    <property type="entry name" value="AlaDh_PNT_C"/>
    <property type="match status" value="1"/>
</dbReference>
<proteinExistence type="predicted"/>
<reference evidence="10 11" key="1">
    <citation type="journal article" date="2019" name="Int. J. Syst. Evol. Microbiol.">
        <title>The Global Catalogue of Microorganisms (GCM) 10K type strain sequencing project: providing services to taxonomists for standard genome sequencing and annotation.</title>
        <authorList>
            <consortium name="The Broad Institute Genomics Platform"/>
            <consortium name="The Broad Institute Genome Sequencing Center for Infectious Disease"/>
            <person name="Wu L."/>
            <person name="Ma J."/>
        </authorList>
    </citation>
    <scope>NUCLEOTIDE SEQUENCE [LARGE SCALE GENOMIC DNA]</scope>
    <source>
        <strain evidence="10 11">JCM 14046</strain>
    </source>
</reference>
<evidence type="ECO:0000256" key="5">
    <source>
        <dbReference type="ARBA" id="ARBA00022967"/>
    </source>
</evidence>
<evidence type="ECO:0000256" key="2">
    <source>
        <dbReference type="ARBA" id="ARBA00012943"/>
    </source>
</evidence>
<feature type="domain" description="Alanine dehydrogenase/pyridine nucleotide transhydrogenase N-terminal" evidence="9">
    <location>
        <begin position="4"/>
        <end position="135"/>
    </location>
</feature>
<dbReference type="EMBL" id="BAAAMY010000001">
    <property type="protein sequence ID" value="GAA1903655.1"/>
    <property type="molecule type" value="Genomic_DNA"/>
</dbReference>
<dbReference type="Proteomes" id="UP001501612">
    <property type="component" value="Unassembled WGS sequence"/>
</dbReference>
<protein>
    <recommendedName>
        <fullName evidence="2">proton-translocating NAD(P)(+) transhydrogenase</fullName>
        <ecNumber evidence="2">7.1.1.1</ecNumber>
    </recommendedName>
</protein>
<dbReference type="Gene3D" id="3.40.50.720">
    <property type="entry name" value="NAD(P)-binding Rossmann-like Domain"/>
    <property type="match status" value="2"/>
</dbReference>
<keyword evidence="6" id="KW-0520">NAD</keyword>
<accession>A0ABN2NUK9</accession>
<evidence type="ECO:0000256" key="4">
    <source>
        <dbReference type="ARBA" id="ARBA00022857"/>
    </source>
</evidence>
<dbReference type="InterPro" id="IPR007886">
    <property type="entry name" value="AlaDH/PNT_N"/>
</dbReference>
<dbReference type="RefSeq" id="WP_344001997.1">
    <property type="nucleotide sequence ID" value="NZ_BAAAMY010000001.1"/>
</dbReference>
<keyword evidence="5" id="KW-1278">Translocase</keyword>
<dbReference type="SMART" id="SM01003">
    <property type="entry name" value="AlaDh_PNT_N"/>
    <property type="match status" value="1"/>
</dbReference>
<keyword evidence="4" id="KW-0521">NADP</keyword>
<comment type="function">
    <text evidence="1">The transhydrogenation between NADH and NADP is coupled to respiration and ATP hydrolysis and functions as a proton pump across the membrane.</text>
</comment>
<dbReference type="SUPFAM" id="SSF52283">
    <property type="entry name" value="Formate/glycerate dehydrogenase catalytic domain-like"/>
    <property type="match status" value="1"/>
</dbReference>
<dbReference type="CDD" id="cd05304">
    <property type="entry name" value="Rubrum_tdh"/>
    <property type="match status" value="1"/>
</dbReference>
<evidence type="ECO:0000256" key="3">
    <source>
        <dbReference type="ARBA" id="ARBA00022741"/>
    </source>
</evidence>
<evidence type="ECO:0000259" key="9">
    <source>
        <dbReference type="SMART" id="SM01003"/>
    </source>
</evidence>
<sequence>MRIGVARETRRGETRVAVVPEVAERLVALGADVLVEPGAGEAAGFADEAYAAAGATLSGEALEAAELVLAVQPPAPATVRRIPRGAALVSFLPVGATDTVAELRDHGVDAWAVELLPRISRAQAMDALSSQALVAGYRSAIVAAGLLRRFFPLNMTAAGTVPPAQVLVLGAGVAGLQAIATCRRLGAVVKAYDVRPAAAEEIASMGAEAVTLDLEDLSGEGGYARAADAETAERQRELLAPYVAAADALVTTAAVPGRPAPLLVTRAMVEQMGPGSVVVDLAAESGGNVEGSEPGRVLRIGEAQVWGGENVPAQMPEPASRLYSQNLLALVTLMTTHEPETDPGPDEPPEPGAGVVEVPAPTRGPLRFAPDFDDEIVATSCVVHRGVVVHEATRATLQGGSL</sequence>
<dbReference type="EC" id="7.1.1.1" evidence="2"/>
<dbReference type="PANTHER" id="PTHR10160:SF19">
    <property type="entry name" value="PROTON-TRANSLOCATING NAD(P)(+) TRANSHYDROGENASE"/>
    <property type="match status" value="1"/>
</dbReference>
<dbReference type="PANTHER" id="PTHR10160">
    <property type="entry name" value="NAD(P) TRANSHYDROGENASE"/>
    <property type="match status" value="1"/>
</dbReference>
<comment type="catalytic activity">
    <reaction evidence="7">
        <text>NAD(+) + NADPH + H(+)(in) = NADH + NADP(+) + H(+)(out)</text>
        <dbReference type="Rhea" id="RHEA:47992"/>
        <dbReference type="ChEBI" id="CHEBI:15378"/>
        <dbReference type="ChEBI" id="CHEBI:57540"/>
        <dbReference type="ChEBI" id="CHEBI:57783"/>
        <dbReference type="ChEBI" id="CHEBI:57945"/>
        <dbReference type="ChEBI" id="CHEBI:58349"/>
        <dbReference type="EC" id="7.1.1.1"/>
    </reaction>
</comment>
<dbReference type="Pfam" id="PF05222">
    <property type="entry name" value="AlaDh_PNT_N"/>
    <property type="match status" value="1"/>
</dbReference>
<dbReference type="SUPFAM" id="SSF51735">
    <property type="entry name" value="NAD(P)-binding Rossmann-fold domains"/>
    <property type="match status" value="1"/>
</dbReference>
<feature type="domain" description="Alanine dehydrogenase/pyridine nucleotide transhydrogenase NAD(H)-binding" evidence="8">
    <location>
        <begin position="144"/>
        <end position="307"/>
    </location>
</feature>
<evidence type="ECO:0000313" key="11">
    <source>
        <dbReference type="Proteomes" id="UP001501612"/>
    </source>
</evidence>
<gene>
    <name evidence="10" type="ORF">GCM10009737_00380</name>
</gene>
<evidence type="ECO:0000313" key="10">
    <source>
        <dbReference type="EMBL" id="GAA1903655.1"/>
    </source>
</evidence>
<evidence type="ECO:0000256" key="1">
    <source>
        <dbReference type="ARBA" id="ARBA00003943"/>
    </source>
</evidence>
<dbReference type="Pfam" id="PF01262">
    <property type="entry name" value="AlaDh_PNT_C"/>
    <property type="match status" value="1"/>
</dbReference>
<evidence type="ECO:0000259" key="8">
    <source>
        <dbReference type="SMART" id="SM01002"/>
    </source>
</evidence>
<dbReference type="InterPro" id="IPR007698">
    <property type="entry name" value="AlaDH/PNT_NAD(H)-bd"/>
</dbReference>
<comment type="caution">
    <text evidence="10">The sequence shown here is derived from an EMBL/GenBank/DDBJ whole genome shotgun (WGS) entry which is preliminary data.</text>
</comment>